<evidence type="ECO:0008006" key="6">
    <source>
        <dbReference type="Google" id="ProtNLM"/>
    </source>
</evidence>
<dbReference type="RefSeq" id="WP_126629121.1">
    <property type="nucleotide sequence ID" value="NZ_BIFT01000001.1"/>
</dbReference>
<evidence type="ECO:0000259" key="3">
    <source>
        <dbReference type="Pfam" id="PF13026"/>
    </source>
</evidence>
<dbReference type="PROSITE" id="PS00708">
    <property type="entry name" value="PRO_ENDOPEP_SER"/>
    <property type="match status" value="1"/>
</dbReference>
<dbReference type="EMBL" id="BIFT01000001">
    <property type="protein sequence ID" value="GCE28955.1"/>
    <property type="molecule type" value="Genomic_DNA"/>
</dbReference>
<dbReference type="OrthoDB" id="9809549at2"/>
<reference evidence="5" key="1">
    <citation type="submission" date="2018-12" db="EMBL/GenBank/DDBJ databases">
        <title>Tengunoibacter tsumagoiensis gen. nov., sp. nov., Dictyobacter kobayashii sp. nov., D. alpinus sp. nov., and D. joshuensis sp. nov. and description of Dictyobacteraceae fam. nov. within the order Ktedonobacterales isolated from Tengu-no-mugimeshi.</title>
        <authorList>
            <person name="Wang C.M."/>
            <person name="Zheng Y."/>
            <person name="Sakai Y."/>
            <person name="Toyoda A."/>
            <person name="Minakuchi Y."/>
            <person name="Abe K."/>
            <person name="Yokota A."/>
            <person name="Yabe S."/>
        </authorList>
    </citation>
    <scope>NUCLEOTIDE SEQUENCE [LARGE SCALE GENOMIC DNA]</scope>
    <source>
        <strain evidence="5">Uno16</strain>
    </source>
</reference>
<dbReference type="Gene3D" id="3.40.50.1820">
    <property type="entry name" value="alpha/beta hydrolase"/>
    <property type="match status" value="1"/>
</dbReference>
<organism evidence="4 5">
    <name type="scientific">Dictyobacter alpinus</name>
    <dbReference type="NCBI Taxonomy" id="2014873"/>
    <lineage>
        <taxon>Bacteria</taxon>
        <taxon>Bacillati</taxon>
        <taxon>Chloroflexota</taxon>
        <taxon>Ktedonobacteria</taxon>
        <taxon>Ktedonobacterales</taxon>
        <taxon>Dictyobacteraceae</taxon>
        <taxon>Dictyobacter</taxon>
    </lineage>
</organism>
<dbReference type="InterPro" id="IPR053145">
    <property type="entry name" value="AB_hydrolase_Est10"/>
</dbReference>
<dbReference type="PANTHER" id="PTHR43265:SF1">
    <property type="entry name" value="ESTERASE ESTD"/>
    <property type="match status" value="1"/>
</dbReference>
<dbReference type="InterPro" id="IPR002471">
    <property type="entry name" value="Pept_S9_AS"/>
</dbReference>
<name>A0A402BC68_9CHLR</name>
<dbReference type="GO" id="GO:0004252">
    <property type="term" value="F:serine-type endopeptidase activity"/>
    <property type="evidence" value="ECO:0007669"/>
    <property type="project" value="InterPro"/>
</dbReference>
<keyword evidence="1" id="KW-0378">Hydrolase</keyword>
<dbReference type="Pfam" id="PF12146">
    <property type="entry name" value="Hydrolase_4"/>
    <property type="match status" value="1"/>
</dbReference>
<dbReference type="AlphaFoldDB" id="A0A402BC68"/>
<feature type="domain" description="Serine aminopeptidase S33" evidence="2">
    <location>
        <begin position="176"/>
        <end position="395"/>
    </location>
</feature>
<dbReference type="SUPFAM" id="SSF53474">
    <property type="entry name" value="alpha/beta-Hydrolases"/>
    <property type="match status" value="1"/>
</dbReference>
<keyword evidence="5" id="KW-1185">Reference proteome</keyword>
<sequence length="434" mass="47875">MSTSSSELARRVVEQLAQEQFEQVEALLADNLKPFLSAGQMRTTWQTIALQAGDFQQQLAIQTIQTPQAVVEVVTCAFARTQLDINLAFNTAEQIISLTVTPVGSVERQANTTYDAPPYARPEAFQEQEIQVGTGEWALPGTLSLPVGTGPFPAVVLVHGSGPADRDETIPPNKPFRDLAWGLASKGIAVLRYEKRTHVYGDKLVALNAKITVQEETIEDALLALEVLQKRPEIDQQQLYLLGHSLGGYLMPRILSAPAAANVQGAILLAASARPLEDMILEQVSYINSLQDNAPAGQQQLDVLKQQVAQVKDPQLSLETPKSSLPFNTPPSYWLDLRGYQPVEIARHQAQPLLILQADNDYQVTQDDFQLWQNALKDRTNVTFKRYPGLHHLFMPTEQADHKATPASYQIPGHVSAAVIDDIANWITQPKKPS</sequence>
<evidence type="ECO:0000313" key="4">
    <source>
        <dbReference type="EMBL" id="GCE28955.1"/>
    </source>
</evidence>
<dbReference type="InterPro" id="IPR029058">
    <property type="entry name" value="AB_hydrolase_fold"/>
</dbReference>
<comment type="caution">
    <text evidence="4">The sequence shown here is derived from an EMBL/GenBank/DDBJ whole genome shotgun (WGS) entry which is preliminary data.</text>
</comment>
<evidence type="ECO:0000259" key="2">
    <source>
        <dbReference type="Pfam" id="PF12146"/>
    </source>
</evidence>
<dbReference type="Gene3D" id="3.10.450.590">
    <property type="match status" value="1"/>
</dbReference>
<evidence type="ECO:0000256" key="1">
    <source>
        <dbReference type="ARBA" id="ARBA00022801"/>
    </source>
</evidence>
<accession>A0A402BC68</accession>
<dbReference type="GO" id="GO:0052689">
    <property type="term" value="F:carboxylic ester hydrolase activity"/>
    <property type="evidence" value="ECO:0007669"/>
    <property type="project" value="TreeGrafter"/>
</dbReference>
<protein>
    <recommendedName>
        <fullName evidence="6">Serine aminopeptidase S33 domain-containing protein</fullName>
    </recommendedName>
</protein>
<dbReference type="InterPro" id="IPR024981">
    <property type="entry name" value="DUF3887"/>
</dbReference>
<dbReference type="Pfam" id="PF13026">
    <property type="entry name" value="DUF3887"/>
    <property type="match status" value="1"/>
</dbReference>
<evidence type="ECO:0000313" key="5">
    <source>
        <dbReference type="Proteomes" id="UP000287171"/>
    </source>
</evidence>
<proteinExistence type="predicted"/>
<dbReference type="PANTHER" id="PTHR43265">
    <property type="entry name" value="ESTERASE ESTD"/>
    <property type="match status" value="1"/>
</dbReference>
<gene>
    <name evidence="4" type="ORF">KDA_44390</name>
</gene>
<feature type="domain" description="DUF3887" evidence="3">
    <location>
        <begin position="9"/>
        <end position="98"/>
    </location>
</feature>
<dbReference type="Proteomes" id="UP000287171">
    <property type="component" value="Unassembled WGS sequence"/>
</dbReference>
<dbReference type="GO" id="GO:0006508">
    <property type="term" value="P:proteolysis"/>
    <property type="evidence" value="ECO:0007669"/>
    <property type="project" value="InterPro"/>
</dbReference>
<dbReference type="InterPro" id="IPR022742">
    <property type="entry name" value="Hydrolase_4"/>
</dbReference>